<evidence type="ECO:0000313" key="9">
    <source>
        <dbReference type="EMBL" id="KOX93449.1"/>
    </source>
</evidence>
<keyword evidence="11" id="KW-1185">Reference proteome</keyword>
<dbReference type="Proteomes" id="UP000037729">
    <property type="component" value="Unassembled WGS sequence"/>
</dbReference>
<feature type="binding site" evidence="8">
    <location>
        <position position="73"/>
    </location>
    <ligand>
        <name>Na(+)</name>
        <dbReference type="ChEBI" id="CHEBI:29101"/>
        <note>structural</note>
    </ligand>
</feature>
<evidence type="ECO:0000256" key="6">
    <source>
        <dbReference type="ARBA" id="ARBA00035120"/>
    </source>
</evidence>
<evidence type="ECO:0000256" key="8">
    <source>
        <dbReference type="HAMAP-Rule" id="MF_00454"/>
    </source>
</evidence>
<keyword evidence="4 8" id="KW-1133">Transmembrane helix</keyword>
<feature type="binding site" evidence="8">
    <location>
        <position position="70"/>
    </location>
    <ligand>
        <name>Na(+)</name>
        <dbReference type="ChEBI" id="CHEBI:29101"/>
        <note>structural</note>
    </ligand>
</feature>
<keyword evidence="8" id="KW-0407">Ion channel</keyword>
<dbReference type="AlphaFoldDB" id="A0A0M9AJR7"/>
<keyword evidence="5 8" id="KW-0472">Membrane</keyword>
<dbReference type="EMBL" id="WOWB01000001">
    <property type="protein sequence ID" value="NLV05332.1"/>
    <property type="molecule type" value="Genomic_DNA"/>
</dbReference>
<accession>A0A0M9AJR7</accession>
<dbReference type="PATRIC" id="fig|1705562.3.peg.2225"/>
<feature type="transmembrane region" description="Helical" evidence="8">
    <location>
        <begin position="60"/>
        <end position="81"/>
    </location>
</feature>
<keyword evidence="8" id="KW-0406">Ion transport</keyword>
<sequence length="119" mass="11887">MVAIEPAHLVGTGGALGALCRHYLAGAVKQETFPLGTFTVNVIGSFVLGLVTFAGVTGDAALLVGVGACGSFTTFSSFSVATVRLWEDGHVALAALNAVGNLVCALAAIGLAWGLVQVV</sequence>
<evidence type="ECO:0000313" key="10">
    <source>
        <dbReference type="EMBL" id="NLV05332.1"/>
    </source>
</evidence>
<comment type="similarity">
    <text evidence="6 8">Belongs to the fluoride channel Fluc/FEX (TC 1.A.43) family.</text>
</comment>
<reference evidence="9 11" key="1">
    <citation type="submission" date="2015-08" db="EMBL/GenBank/DDBJ databases">
        <title>Genomes of Isolates from Cabo Rojo, PR.</title>
        <authorList>
            <person name="Sanchez-Nieves R.L."/>
            <person name="Montalvo-Rodriguez R."/>
        </authorList>
    </citation>
    <scope>NUCLEOTIDE SEQUENCE [LARGE SCALE GENOMIC DNA]</scope>
    <source>
        <strain evidence="9 11">SL3</strain>
    </source>
</reference>
<comment type="caution">
    <text evidence="9">The sequence shown here is derived from an EMBL/GenBank/DDBJ whole genome shotgun (WGS) entry which is preliminary data.</text>
</comment>
<dbReference type="InterPro" id="IPR003691">
    <property type="entry name" value="FluC"/>
</dbReference>
<name>A0A0M9AJR7_9EURY</name>
<dbReference type="PANTHER" id="PTHR28259">
    <property type="entry name" value="FLUORIDE EXPORT PROTEIN 1-RELATED"/>
    <property type="match status" value="1"/>
</dbReference>
<comment type="activity regulation">
    <text evidence="8">Na(+) is not transported, but it plays an essential structural role and its presence is essential for fluoride channel function.</text>
</comment>
<reference evidence="10" key="2">
    <citation type="submission" date="2019-12" db="EMBL/GenBank/DDBJ databases">
        <title>The whole-genome sequencing of Haloarcula japonica strain pws8.</title>
        <authorList>
            <person name="Verma D.K."/>
            <person name="Gopal K."/>
            <person name="Prasad E.S."/>
        </authorList>
    </citation>
    <scope>NUCLEOTIDE SEQUENCE</scope>
    <source>
        <strain evidence="10">Pws8</strain>
    </source>
</reference>
<keyword evidence="8" id="KW-0915">Sodium</keyword>
<dbReference type="EMBL" id="LIUF01000002">
    <property type="protein sequence ID" value="KOX93449.1"/>
    <property type="molecule type" value="Genomic_DNA"/>
</dbReference>
<dbReference type="Proteomes" id="UP000610611">
    <property type="component" value="Unassembled WGS sequence"/>
</dbReference>
<comment type="catalytic activity">
    <reaction evidence="7">
        <text>fluoride(in) = fluoride(out)</text>
        <dbReference type="Rhea" id="RHEA:76159"/>
        <dbReference type="ChEBI" id="CHEBI:17051"/>
    </reaction>
    <physiologicalReaction direction="left-to-right" evidence="7">
        <dbReference type="Rhea" id="RHEA:76160"/>
    </physiologicalReaction>
</comment>
<organism evidence="9 11">
    <name type="scientific">Haloarcula rubripromontorii</name>
    <dbReference type="NCBI Taxonomy" id="1705562"/>
    <lineage>
        <taxon>Archaea</taxon>
        <taxon>Methanobacteriati</taxon>
        <taxon>Methanobacteriota</taxon>
        <taxon>Stenosarchaea group</taxon>
        <taxon>Halobacteria</taxon>
        <taxon>Halobacteriales</taxon>
        <taxon>Haloarculaceae</taxon>
        <taxon>Haloarcula</taxon>
    </lineage>
</organism>
<dbReference type="GO" id="GO:0046872">
    <property type="term" value="F:metal ion binding"/>
    <property type="evidence" value="ECO:0007669"/>
    <property type="project" value="UniProtKB-KW"/>
</dbReference>
<evidence type="ECO:0000256" key="7">
    <source>
        <dbReference type="ARBA" id="ARBA00035585"/>
    </source>
</evidence>
<keyword evidence="8" id="KW-0479">Metal-binding</keyword>
<dbReference type="Pfam" id="PF02537">
    <property type="entry name" value="CRCB"/>
    <property type="match status" value="1"/>
</dbReference>
<dbReference type="GO" id="GO:0062054">
    <property type="term" value="F:fluoride channel activity"/>
    <property type="evidence" value="ECO:0007669"/>
    <property type="project" value="UniProtKB-UniRule"/>
</dbReference>
<evidence type="ECO:0000313" key="11">
    <source>
        <dbReference type="Proteomes" id="UP000037729"/>
    </source>
</evidence>
<dbReference type="STRING" id="1705562.AMS69_05850"/>
<keyword evidence="8" id="KW-0813">Transport</keyword>
<proteinExistence type="inferred from homology"/>
<keyword evidence="3 8" id="KW-0812">Transmembrane</keyword>
<keyword evidence="2 8" id="KW-1003">Cell membrane</keyword>
<dbReference type="NCBIfam" id="TIGR00494">
    <property type="entry name" value="crcB"/>
    <property type="match status" value="1"/>
</dbReference>
<dbReference type="HAMAP" id="MF_00454">
    <property type="entry name" value="FluC"/>
    <property type="match status" value="1"/>
</dbReference>
<evidence type="ECO:0000256" key="2">
    <source>
        <dbReference type="ARBA" id="ARBA00022475"/>
    </source>
</evidence>
<evidence type="ECO:0000256" key="4">
    <source>
        <dbReference type="ARBA" id="ARBA00022989"/>
    </source>
</evidence>
<gene>
    <name evidence="8 10" type="primary">crcB</name>
    <name evidence="8" type="synonym">fluC</name>
    <name evidence="9" type="ORF">AMS69_05850</name>
    <name evidence="10" type="ORF">GOC83_04185</name>
</gene>
<dbReference type="GO" id="GO:0140114">
    <property type="term" value="P:cellular detoxification of fluoride"/>
    <property type="evidence" value="ECO:0007669"/>
    <property type="project" value="UniProtKB-UniRule"/>
</dbReference>
<dbReference type="GO" id="GO:0005886">
    <property type="term" value="C:plasma membrane"/>
    <property type="evidence" value="ECO:0007669"/>
    <property type="project" value="UniProtKB-SubCell"/>
</dbReference>
<dbReference type="RefSeq" id="WP_053967151.1">
    <property type="nucleotide sequence ID" value="NZ_JAWJXX010000016.1"/>
</dbReference>
<dbReference type="PANTHER" id="PTHR28259:SF1">
    <property type="entry name" value="FLUORIDE EXPORT PROTEIN 1-RELATED"/>
    <property type="match status" value="1"/>
</dbReference>
<feature type="transmembrane region" description="Helical" evidence="8">
    <location>
        <begin position="93"/>
        <end position="116"/>
    </location>
</feature>
<evidence type="ECO:0000256" key="5">
    <source>
        <dbReference type="ARBA" id="ARBA00023136"/>
    </source>
</evidence>
<protein>
    <recommendedName>
        <fullName evidence="8">Fluoride-specific ion channel FluC</fullName>
    </recommendedName>
</protein>
<evidence type="ECO:0000256" key="3">
    <source>
        <dbReference type="ARBA" id="ARBA00022692"/>
    </source>
</evidence>
<evidence type="ECO:0000256" key="1">
    <source>
        <dbReference type="ARBA" id="ARBA00004651"/>
    </source>
</evidence>
<feature type="transmembrane region" description="Helical" evidence="8">
    <location>
        <begin position="33"/>
        <end position="54"/>
    </location>
</feature>
<comment type="subcellular location">
    <subcellularLocation>
        <location evidence="1 8">Cell membrane</location>
        <topology evidence="1 8">Multi-pass membrane protein</topology>
    </subcellularLocation>
</comment>
<dbReference type="OrthoDB" id="304656at2157"/>
<comment type="function">
    <text evidence="8">Fluoride-specific ion channel. Important for reducing fluoride concentration in the cell, thus reducing its toxicity.</text>
</comment>